<name>A0A080LV44_9PROT</name>
<feature type="region of interest" description="Disordered" evidence="1">
    <location>
        <begin position="96"/>
        <end position="133"/>
    </location>
</feature>
<accession>A0A080LV44</accession>
<proteinExistence type="predicted"/>
<evidence type="ECO:0000313" key="2">
    <source>
        <dbReference type="EMBL" id="KFB72502.1"/>
    </source>
</evidence>
<evidence type="ECO:0000256" key="1">
    <source>
        <dbReference type="SAM" id="MobiDB-lite"/>
    </source>
</evidence>
<gene>
    <name evidence="2" type="ORF">AW09_002307</name>
</gene>
<dbReference type="AlphaFoldDB" id="A0A080LV44"/>
<reference evidence="2 3" key="1">
    <citation type="submission" date="2014-02" db="EMBL/GenBank/DDBJ databases">
        <title>Expanding our view of genomic diversity in Candidatus Accumulibacter clades.</title>
        <authorList>
            <person name="Skennerton C.T."/>
            <person name="Barr J.J."/>
            <person name="Slater F.R."/>
            <person name="Bond P.L."/>
            <person name="Tyson G.W."/>
        </authorList>
    </citation>
    <scope>NUCLEOTIDE SEQUENCE [LARGE SCALE GENOMIC DNA]</scope>
    <source>
        <strain evidence="3">BA-91</strain>
    </source>
</reference>
<dbReference type="EMBL" id="JDVG02000379">
    <property type="protein sequence ID" value="KFB72502.1"/>
    <property type="molecule type" value="Genomic_DNA"/>
</dbReference>
<sequence>MTGTWLGRKNPRQQIMQCWPPERSRQRSSFAVRAIVRSQETSRCKGFSGAFANHPQHPRVAHHPARPPHRFRVHVRAQIPPPRTESERFYSNISQLETPVALRPSPESPAQHGNHARHRQPARTATARHSAAEVPEISYRDCLSQDSPAVCPQMPTCVRKETQSLSDQCRQTIGE</sequence>
<organism evidence="2 3">
    <name type="scientific">Candidatus Accumulibacter phosphatis</name>
    <dbReference type="NCBI Taxonomy" id="327160"/>
    <lineage>
        <taxon>Bacteria</taxon>
        <taxon>Pseudomonadati</taxon>
        <taxon>Pseudomonadota</taxon>
        <taxon>Betaproteobacteria</taxon>
        <taxon>Candidatus Accumulibacter</taxon>
    </lineage>
</organism>
<protein>
    <submittedName>
        <fullName evidence="2">Uncharacterized protein</fullName>
    </submittedName>
</protein>
<comment type="caution">
    <text evidence="2">The sequence shown here is derived from an EMBL/GenBank/DDBJ whole genome shotgun (WGS) entry which is preliminary data.</text>
</comment>
<evidence type="ECO:0000313" key="3">
    <source>
        <dbReference type="Proteomes" id="UP000020077"/>
    </source>
</evidence>
<dbReference type="Proteomes" id="UP000020077">
    <property type="component" value="Unassembled WGS sequence"/>
</dbReference>